<reference evidence="1" key="1">
    <citation type="submission" date="2020-05" db="EMBL/GenBank/DDBJ databases">
        <title>Mycena genomes resolve the evolution of fungal bioluminescence.</title>
        <authorList>
            <person name="Tsai I.J."/>
        </authorList>
    </citation>
    <scope>NUCLEOTIDE SEQUENCE</scope>
    <source>
        <strain evidence="1">160909Yilan</strain>
    </source>
</reference>
<organism evidence="1 2">
    <name type="scientific">Mycena sanguinolenta</name>
    <dbReference type="NCBI Taxonomy" id="230812"/>
    <lineage>
        <taxon>Eukaryota</taxon>
        <taxon>Fungi</taxon>
        <taxon>Dikarya</taxon>
        <taxon>Basidiomycota</taxon>
        <taxon>Agaricomycotina</taxon>
        <taxon>Agaricomycetes</taxon>
        <taxon>Agaricomycetidae</taxon>
        <taxon>Agaricales</taxon>
        <taxon>Marasmiineae</taxon>
        <taxon>Mycenaceae</taxon>
        <taxon>Mycena</taxon>
    </lineage>
</organism>
<name>A0A8H6YAI0_9AGAR</name>
<accession>A0A8H6YAI0</accession>
<dbReference type="OrthoDB" id="3068136at2759"/>
<gene>
    <name evidence="1" type="ORF">MSAN_01365400</name>
</gene>
<evidence type="ECO:0000313" key="2">
    <source>
        <dbReference type="Proteomes" id="UP000623467"/>
    </source>
</evidence>
<dbReference type="Proteomes" id="UP000623467">
    <property type="component" value="Unassembled WGS sequence"/>
</dbReference>
<sequence length="127" mass="14252">MSDTLLPPDTYSLLSVEERETLSVEERRELDLFERELKREVIQAGDVGPISKAAQEWLNHFTTPARGSDQSVATKDLVPPKKDLVTPEQRKARLAYLVGLREAAKKAEAERTAARKARRMGTVVHNA</sequence>
<keyword evidence="2" id="KW-1185">Reference proteome</keyword>
<proteinExistence type="predicted"/>
<comment type="caution">
    <text evidence="1">The sequence shown here is derived from an EMBL/GenBank/DDBJ whole genome shotgun (WGS) entry which is preliminary data.</text>
</comment>
<dbReference type="EMBL" id="JACAZH010000011">
    <property type="protein sequence ID" value="KAF7354530.1"/>
    <property type="molecule type" value="Genomic_DNA"/>
</dbReference>
<dbReference type="AlphaFoldDB" id="A0A8H6YAI0"/>
<protein>
    <submittedName>
        <fullName evidence="1">Uncharacterized protein</fullName>
    </submittedName>
</protein>
<evidence type="ECO:0000313" key="1">
    <source>
        <dbReference type="EMBL" id="KAF7354530.1"/>
    </source>
</evidence>